<keyword evidence="2" id="KW-0238">DNA-binding</keyword>
<evidence type="ECO:0000313" key="6">
    <source>
        <dbReference type="Proteomes" id="UP000756860"/>
    </source>
</evidence>
<comment type="caution">
    <text evidence="5">The sequence shown here is derived from an EMBL/GenBank/DDBJ whole genome shotgun (WGS) entry which is preliminary data.</text>
</comment>
<dbReference type="InterPro" id="IPR011711">
    <property type="entry name" value="GntR_C"/>
</dbReference>
<dbReference type="PRINTS" id="PR00035">
    <property type="entry name" value="HTHGNTR"/>
</dbReference>
<accession>A0ABS5SA06</accession>
<dbReference type="CDD" id="cd07377">
    <property type="entry name" value="WHTH_GntR"/>
    <property type="match status" value="1"/>
</dbReference>
<dbReference type="Gene3D" id="1.20.120.530">
    <property type="entry name" value="GntR ligand-binding domain-like"/>
    <property type="match status" value="1"/>
</dbReference>
<name>A0ABS5SA06_9BACT</name>
<dbReference type="Gene3D" id="1.10.10.10">
    <property type="entry name" value="Winged helix-like DNA-binding domain superfamily/Winged helix DNA-binding domain"/>
    <property type="match status" value="1"/>
</dbReference>
<reference evidence="5 6" key="1">
    <citation type="submission" date="2021-05" db="EMBL/GenBank/DDBJ databases">
        <title>The draft genome of Geobacter luticola JCM 17780.</title>
        <authorList>
            <person name="Xu Z."/>
            <person name="Masuda Y."/>
            <person name="Itoh H."/>
            <person name="Senoo K."/>
        </authorList>
    </citation>
    <scope>NUCLEOTIDE SEQUENCE [LARGE SCALE GENOMIC DNA]</scope>
    <source>
        <strain evidence="5 6">JCM 17780</strain>
    </source>
</reference>
<dbReference type="Pfam" id="PF07729">
    <property type="entry name" value="FCD"/>
    <property type="match status" value="1"/>
</dbReference>
<keyword evidence="6" id="KW-1185">Reference proteome</keyword>
<keyword evidence="1" id="KW-0805">Transcription regulation</keyword>
<evidence type="ECO:0000256" key="3">
    <source>
        <dbReference type="ARBA" id="ARBA00023163"/>
    </source>
</evidence>
<dbReference type="InterPro" id="IPR036390">
    <property type="entry name" value="WH_DNA-bd_sf"/>
</dbReference>
<proteinExistence type="predicted"/>
<evidence type="ECO:0000256" key="1">
    <source>
        <dbReference type="ARBA" id="ARBA00023015"/>
    </source>
</evidence>
<dbReference type="Proteomes" id="UP000756860">
    <property type="component" value="Unassembled WGS sequence"/>
</dbReference>
<evidence type="ECO:0000259" key="4">
    <source>
        <dbReference type="PROSITE" id="PS50949"/>
    </source>
</evidence>
<gene>
    <name evidence="5" type="ORF">KI810_02855</name>
</gene>
<organism evidence="5 6">
    <name type="scientific">Geomobilimonas luticola</name>
    <dbReference type="NCBI Taxonomy" id="1114878"/>
    <lineage>
        <taxon>Bacteria</taxon>
        <taxon>Pseudomonadati</taxon>
        <taxon>Thermodesulfobacteriota</taxon>
        <taxon>Desulfuromonadia</taxon>
        <taxon>Geobacterales</taxon>
        <taxon>Geobacteraceae</taxon>
        <taxon>Geomobilimonas</taxon>
    </lineage>
</organism>
<dbReference type="PANTHER" id="PTHR43537:SF49">
    <property type="entry name" value="TRANSCRIPTIONAL REGULATORY PROTEIN"/>
    <property type="match status" value="1"/>
</dbReference>
<dbReference type="EMBL" id="JAHCVK010000001">
    <property type="protein sequence ID" value="MBT0651980.1"/>
    <property type="molecule type" value="Genomic_DNA"/>
</dbReference>
<dbReference type="SUPFAM" id="SSF46785">
    <property type="entry name" value="Winged helix' DNA-binding domain"/>
    <property type="match status" value="1"/>
</dbReference>
<evidence type="ECO:0000313" key="5">
    <source>
        <dbReference type="EMBL" id="MBT0651980.1"/>
    </source>
</evidence>
<dbReference type="InterPro" id="IPR036388">
    <property type="entry name" value="WH-like_DNA-bd_sf"/>
</dbReference>
<dbReference type="InterPro" id="IPR008920">
    <property type="entry name" value="TF_FadR/GntR_C"/>
</dbReference>
<dbReference type="InterPro" id="IPR000524">
    <property type="entry name" value="Tscrpt_reg_HTH_GntR"/>
</dbReference>
<evidence type="ECO:0000256" key="2">
    <source>
        <dbReference type="ARBA" id="ARBA00023125"/>
    </source>
</evidence>
<dbReference type="SUPFAM" id="SSF48008">
    <property type="entry name" value="GntR ligand-binding domain-like"/>
    <property type="match status" value="1"/>
</dbReference>
<dbReference type="PANTHER" id="PTHR43537">
    <property type="entry name" value="TRANSCRIPTIONAL REGULATOR, GNTR FAMILY"/>
    <property type="match status" value="1"/>
</dbReference>
<dbReference type="PROSITE" id="PS50949">
    <property type="entry name" value="HTH_GNTR"/>
    <property type="match status" value="1"/>
</dbReference>
<keyword evidence="3" id="KW-0804">Transcription</keyword>
<dbReference type="Pfam" id="PF00392">
    <property type="entry name" value="GntR"/>
    <property type="match status" value="1"/>
</dbReference>
<dbReference type="RefSeq" id="WP_214173959.1">
    <property type="nucleotide sequence ID" value="NZ_JAHCVK010000001.1"/>
</dbReference>
<feature type="domain" description="HTH gntR-type" evidence="4">
    <location>
        <begin position="8"/>
        <end position="78"/>
    </location>
</feature>
<sequence>MFHKAKQNRIFQDVVEQIQEAIVSGKLKAGDQLPPERELKELFTISRGTLREALRVLEQKGLIEIRTGVAGGSIVKGVSTQQVSESLDLLIRYKKVSLQNLAEFRVGLEGDVAAHAAERATSEDVARLKTLLAKAAAYLDKGPEYWDSFIRTDEELHLAIAETTHNPLYISVLATLSHNIHTYYESYLPMEEPLLRENHQDIVNLVTAIEARQPDEARTIAQDHVRRFTAHMEQQGVT</sequence>
<dbReference type="SMART" id="SM00345">
    <property type="entry name" value="HTH_GNTR"/>
    <property type="match status" value="1"/>
</dbReference>
<dbReference type="SMART" id="SM00895">
    <property type="entry name" value="FCD"/>
    <property type="match status" value="1"/>
</dbReference>
<protein>
    <submittedName>
        <fullName evidence="5">FadR family transcriptional regulator</fullName>
    </submittedName>
</protein>